<comment type="subcellular location">
    <subcellularLocation>
        <location evidence="1 7">Cytoplasm</location>
    </subcellularLocation>
</comment>
<evidence type="ECO:0000256" key="1">
    <source>
        <dbReference type="ARBA" id="ARBA00004496"/>
    </source>
</evidence>
<dbReference type="GO" id="GO:0008236">
    <property type="term" value="F:serine-type peptidase activity"/>
    <property type="evidence" value="ECO:0007669"/>
    <property type="project" value="UniProtKB-UniRule"/>
</dbReference>
<dbReference type="InterPro" id="IPR028204">
    <property type="entry name" value="Tricorn_C1"/>
</dbReference>
<dbReference type="SUPFAM" id="SSF69304">
    <property type="entry name" value="Tricorn protease N-terminal domain"/>
    <property type="match status" value="1"/>
</dbReference>
<dbReference type="GO" id="GO:0006508">
    <property type="term" value="P:proteolysis"/>
    <property type="evidence" value="ECO:0007669"/>
    <property type="project" value="UniProtKB-UniRule"/>
</dbReference>
<evidence type="ECO:0000313" key="13">
    <source>
        <dbReference type="EMBL" id="TGG39755.1"/>
    </source>
</evidence>
<dbReference type="PIRSF" id="PIRSF036421">
    <property type="entry name" value="Tricorn_protease"/>
    <property type="match status" value="1"/>
</dbReference>
<keyword evidence="6 7" id="KW-0720">Serine protease</keyword>
<dbReference type="Gene3D" id="2.120.10.60">
    <property type="entry name" value="Tricorn protease N-terminal domain"/>
    <property type="match status" value="1"/>
</dbReference>
<keyword evidence="5 7" id="KW-0378">Hydrolase</keyword>
<dbReference type="RefSeq" id="WP_135470557.1">
    <property type="nucleotide sequence ID" value="NZ_CASJDB010000006.1"/>
</dbReference>
<dbReference type="PANTHER" id="PTHR43253">
    <property type="entry name" value="TRICORN PROTEASE HOMOLOG 2-RELATED"/>
    <property type="match status" value="1"/>
</dbReference>
<dbReference type="GO" id="GO:0005737">
    <property type="term" value="C:cytoplasm"/>
    <property type="evidence" value="ECO:0007669"/>
    <property type="project" value="UniProtKB-SubCell"/>
</dbReference>
<comment type="caution">
    <text evidence="13">The sequence shown here is derived from an EMBL/GenBank/DDBJ whole genome shotgun (WGS) entry which is preliminary data.</text>
</comment>
<dbReference type="Pfam" id="PF03572">
    <property type="entry name" value="Peptidase_S41"/>
    <property type="match status" value="1"/>
</dbReference>
<dbReference type="Gene3D" id="3.90.226.10">
    <property type="entry name" value="2-enoyl-CoA Hydratase, Chain A, domain 1"/>
    <property type="match status" value="1"/>
</dbReference>
<feature type="region of interest" description="Disordered" evidence="9">
    <location>
        <begin position="567"/>
        <end position="604"/>
    </location>
</feature>
<evidence type="ECO:0000313" key="14">
    <source>
        <dbReference type="Proteomes" id="UP000297635"/>
    </source>
</evidence>
<dbReference type="SUPFAM" id="SSF82171">
    <property type="entry name" value="DPP6 N-terminal domain-like"/>
    <property type="match status" value="1"/>
</dbReference>
<reference evidence="13 14" key="1">
    <citation type="submission" date="2019-02" db="EMBL/GenBank/DDBJ databases">
        <title>Isolation and identification of novel species under the genus Muribaculum.</title>
        <authorList>
            <person name="Miyake S."/>
            <person name="Ding Y."/>
            <person name="Low A."/>
            <person name="Soh M."/>
            <person name="Seedorf H."/>
        </authorList>
    </citation>
    <scope>NUCLEOTIDE SEQUENCE [LARGE SCALE GENOMIC DNA]</scope>
    <source>
        <strain evidence="13 14">TLL-A3</strain>
    </source>
</reference>
<dbReference type="EC" id="3.4.21.-" evidence="7"/>
<sequence length="1090" mass="120683">MKKLVSSILFAAATMTVTAATPLWLRDVQISPDGKTIAFTYKGDIFTVPAAGGEAKRLTTAESYESVPVWSPDGKSIAFASDRNGGQDIYIMEAKGGPACQLTFHSVSEIPQGFTPDGKYVVYSANIQAPAASLIYPSSRMGQLYKVPAEGGRPQQILGTPALSISYLPDGASFLYQDDKGTENEWRKHHTSSVTRDIWRYDAKTGSHTNLTARGGEDRNPVIGGDGETVYFLSERNGGSFNVYSFQLSDPSKVSAVTKFTTHPVRFLSRGANGTLAFTYNGEIYTVNEKGGKPAKVAIDIVTDNVEPVMRRKAGSLAGAAVSPDGKQVAFVSHGDIFVTSVEYPSTRQITKTPQGESYPSWGADNRTLYYTSDRDGHKNIYRATISRKDDPNFSNATLIEETPVFPAKDNIDRQNPLVSPNGELMAFIQDGNKIGVTNLKTRKTRLLTNGETYTARDGGITLDWSPDSEWLAATIDVHQRDPYYDIAIINVSNGEMTNITNDAYINTNPRWVMNGNAIIFSSDRYGMKNHASWGSTEDVLMVFTNREAYDRYRLSDEDFALLKEVEKSQKNNKSSASKDDKKKDKKKDKKDSKKDDAKKDDTKPADAVNVELDGICDRIVRLTPFSSSLGDNYVDNDGENLYFMSRVDNGYDMWKKNLRKGDVSLFKKMGSGGVALQADAAGKNLFLLGSTLRKMSLPGGNMTTISFNATQEIDPVKEREYMYDFIVDQEAKRFLVKDMFGVDWKGYGENYRKFLPHINNNYDFSELASELLGELNVSHTGSGYRANGSQEPTASLGLLYDLTYTGNGLKVSEILKKGPFDRANSRMTPGAVITAIDGESLNGNTDPLTTLNSRVRTKTLISFTLPSGEKVEEVILPTNYSAYNTMLYDRWLERNRHIVDSISGGRLGYVHLESMNDESYRAIYADVLGKYADREGIIIDTRFNGGGRLHEDIEVLFSGKKYLTQEIRGVKSGEMPSKRWLRPSIMITGEANYSNAHGTPWMYKHNKLGKIVGMPVPGTMSSVNWVTLQDPSLYFGIPVVGFRTAEGNFLENTQLEPDIKVANDPAKIVKGIDDQLITAVKTLLNDLKK</sequence>
<dbReference type="AlphaFoldDB" id="A0A4Z0V7N4"/>
<evidence type="ECO:0000256" key="8">
    <source>
        <dbReference type="PIRSR" id="PIRSR036421-1"/>
    </source>
</evidence>
<comment type="similarity">
    <text evidence="2 7">Belongs to the peptidase S41B family.</text>
</comment>
<evidence type="ECO:0000256" key="2">
    <source>
        <dbReference type="ARBA" id="ARBA00008524"/>
    </source>
</evidence>
<dbReference type="Pfam" id="PF14684">
    <property type="entry name" value="Tricorn_C1"/>
    <property type="match status" value="1"/>
</dbReference>
<comment type="function">
    <text evidence="7">Degrades oligopeptides.</text>
</comment>
<evidence type="ECO:0000256" key="4">
    <source>
        <dbReference type="ARBA" id="ARBA00022670"/>
    </source>
</evidence>
<keyword evidence="10" id="KW-0732">Signal</keyword>
<feature type="domain" description="Tricorn protease C1" evidence="12">
    <location>
        <begin position="716"/>
        <end position="774"/>
    </location>
</feature>
<feature type="chain" id="PRO_5021330517" description="Tricorn protease homolog" evidence="10">
    <location>
        <begin position="20"/>
        <end position="1090"/>
    </location>
</feature>
<dbReference type="Gene3D" id="3.30.750.44">
    <property type="match status" value="1"/>
</dbReference>
<dbReference type="SUPFAM" id="SSF52096">
    <property type="entry name" value="ClpP/crotonase"/>
    <property type="match status" value="1"/>
</dbReference>
<evidence type="ECO:0000256" key="6">
    <source>
        <dbReference type="ARBA" id="ARBA00022825"/>
    </source>
</evidence>
<dbReference type="InterPro" id="IPR012393">
    <property type="entry name" value="Tricorn_protease"/>
</dbReference>
<feature type="compositionally biased region" description="Basic and acidic residues" evidence="9">
    <location>
        <begin position="590"/>
        <end position="604"/>
    </location>
</feature>
<dbReference type="InterPro" id="IPR011659">
    <property type="entry name" value="WD40"/>
</dbReference>
<feature type="active site" description="Nucleophile" evidence="8">
    <location>
        <position position="995"/>
    </location>
</feature>
<dbReference type="GeneID" id="82148786"/>
<evidence type="ECO:0000259" key="11">
    <source>
        <dbReference type="Pfam" id="PF03572"/>
    </source>
</evidence>
<name>A0A4Z0V7N4_9BACT</name>
<dbReference type="CDD" id="cd07562">
    <property type="entry name" value="Peptidase_S41_TRI"/>
    <property type="match status" value="1"/>
</dbReference>
<feature type="domain" description="Tail specific protease" evidence="11">
    <location>
        <begin position="907"/>
        <end position="1062"/>
    </location>
</feature>
<evidence type="ECO:0000256" key="10">
    <source>
        <dbReference type="SAM" id="SignalP"/>
    </source>
</evidence>
<keyword evidence="14" id="KW-1185">Reference proteome</keyword>
<evidence type="ECO:0000256" key="9">
    <source>
        <dbReference type="SAM" id="MobiDB-lite"/>
    </source>
</evidence>
<dbReference type="Pfam" id="PF07676">
    <property type="entry name" value="PD40"/>
    <property type="match status" value="2"/>
</dbReference>
<keyword evidence="3 7" id="KW-0963">Cytoplasm</keyword>
<dbReference type="InterPro" id="IPR005151">
    <property type="entry name" value="Tail-specific_protease"/>
</dbReference>
<dbReference type="InterPro" id="IPR029045">
    <property type="entry name" value="ClpP/crotonase-like_dom_sf"/>
</dbReference>
<evidence type="ECO:0000256" key="7">
    <source>
        <dbReference type="PIRNR" id="PIRNR036421"/>
    </source>
</evidence>
<evidence type="ECO:0000256" key="5">
    <source>
        <dbReference type="ARBA" id="ARBA00022801"/>
    </source>
</evidence>
<proteinExistence type="inferred from homology"/>
<dbReference type="PANTHER" id="PTHR43253:SF1">
    <property type="entry name" value="TRICORN PROTEASE HOMOLOG 2-RELATED"/>
    <property type="match status" value="1"/>
</dbReference>
<protein>
    <recommendedName>
        <fullName evidence="7">Tricorn protease homolog</fullName>
        <ecNumber evidence="7">3.4.21.-</ecNumber>
    </recommendedName>
</protein>
<feature type="active site" description="Charge relay system" evidence="8">
    <location>
        <position position="1052"/>
    </location>
</feature>
<dbReference type="EMBL" id="SJSA01000001">
    <property type="protein sequence ID" value="TGG39755.1"/>
    <property type="molecule type" value="Genomic_DNA"/>
</dbReference>
<feature type="active site" description="Charge relay system" evidence="8">
    <location>
        <position position="780"/>
    </location>
</feature>
<dbReference type="InterPro" id="IPR011042">
    <property type="entry name" value="6-blade_b-propeller_TolB-like"/>
</dbReference>
<evidence type="ECO:0000259" key="12">
    <source>
        <dbReference type="Pfam" id="PF14684"/>
    </source>
</evidence>
<dbReference type="Proteomes" id="UP000297635">
    <property type="component" value="Unassembled WGS sequence"/>
</dbReference>
<gene>
    <name evidence="13" type="ORF">EZ315_03210</name>
</gene>
<accession>A0A4Z0V7N4</accession>
<evidence type="ECO:0000256" key="3">
    <source>
        <dbReference type="ARBA" id="ARBA00022490"/>
    </source>
</evidence>
<dbReference type="Pfam" id="PF26549">
    <property type="entry name" value="Tricorn_N"/>
    <property type="match status" value="1"/>
</dbReference>
<dbReference type="InterPro" id="IPR036034">
    <property type="entry name" value="PDZ_sf"/>
</dbReference>
<organism evidence="13 14">
    <name type="scientific">Duncaniella freteri</name>
    <dbReference type="NCBI Taxonomy" id="2530391"/>
    <lineage>
        <taxon>Bacteria</taxon>
        <taxon>Pseudomonadati</taxon>
        <taxon>Bacteroidota</taxon>
        <taxon>Bacteroidia</taxon>
        <taxon>Bacteroidales</taxon>
        <taxon>Muribaculaceae</taxon>
        <taxon>Duncaniella</taxon>
    </lineage>
</organism>
<feature type="signal peptide" evidence="10">
    <location>
        <begin position="1"/>
        <end position="19"/>
    </location>
</feature>
<dbReference type="Gene3D" id="2.120.10.30">
    <property type="entry name" value="TolB, C-terminal domain"/>
    <property type="match status" value="1"/>
</dbReference>
<dbReference type="SUPFAM" id="SSF50156">
    <property type="entry name" value="PDZ domain-like"/>
    <property type="match status" value="1"/>
</dbReference>
<keyword evidence="4 7" id="KW-0645">Protease</keyword>